<sequence>MSTNTMIAIKENSDKPKVTANLLPCRIQHSGSIDPIQPFWNPEDASDGSKTAYFRGRKLKGSAVGLPETYRGVVLERKADELRQDHARGGDDDDDMVPLESVGTMEVTAEFDKVVIWSHEEIPNATADPYVRNLQEWLSVADKINAYDETPAAN</sequence>
<dbReference type="PANTHER" id="PTHR47204">
    <property type="entry name" value="OS02G0168900 PROTEIN"/>
    <property type="match status" value="1"/>
</dbReference>
<protein>
    <submittedName>
        <fullName evidence="1">Uncharacterized protein</fullName>
    </submittedName>
</protein>
<dbReference type="GO" id="GO:0032299">
    <property type="term" value="C:ribonuclease H2 complex"/>
    <property type="evidence" value="ECO:0007669"/>
    <property type="project" value="InterPro"/>
</dbReference>
<dbReference type="PANTHER" id="PTHR47204:SF1">
    <property type="entry name" value="RIBONUCLEASE H2 SUBUNIT C"/>
    <property type="match status" value="1"/>
</dbReference>
<reference evidence="1 2" key="1">
    <citation type="journal article" date="2015" name="Genome Announc.">
        <title>Draft Genome Sequence and Gene Annotation of the Entomopathogenic Fungus Verticillium hemipterigenum.</title>
        <authorList>
            <person name="Horn F."/>
            <person name="Habel A."/>
            <person name="Scharf D.H."/>
            <person name="Dworschak J."/>
            <person name="Brakhage A.A."/>
            <person name="Guthke R."/>
            <person name="Hertweck C."/>
            <person name="Linde J."/>
        </authorList>
    </citation>
    <scope>NUCLEOTIDE SEQUENCE [LARGE SCALE GENOMIC DNA]</scope>
</reference>
<dbReference type="AlphaFoldDB" id="A0A0A1TS19"/>
<name>A0A0A1TS19_9HYPO</name>
<proteinExistence type="predicted"/>
<dbReference type="HOGENOM" id="CLU_097632_0_1_1"/>
<organism evidence="1 2">
    <name type="scientific">[Torrubiella] hemipterigena</name>
    <dbReference type="NCBI Taxonomy" id="1531966"/>
    <lineage>
        <taxon>Eukaryota</taxon>
        <taxon>Fungi</taxon>
        <taxon>Dikarya</taxon>
        <taxon>Ascomycota</taxon>
        <taxon>Pezizomycotina</taxon>
        <taxon>Sordariomycetes</taxon>
        <taxon>Hypocreomycetidae</taxon>
        <taxon>Hypocreales</taxon>
        <taxon>Clavicipitaceae</taxon>
        <taxon>Clavicipitaceae incertae sedis</taxon>
        <taxon>'Torrubiella' clade</taxon>
    </lineage>
</organism>
<dbReference type="Gene3D" id="2.40.128.680">
    <property type="match status" value="1"/>
</dbReference>
<dbReference type="InterPro" id="IPR013924">
    <property type="entry name" value="RNase_H2_suC"/>
</dbReference>
<dbReference type="GO" id="GO:0006401">
    <property type="term" value="P:RNA catabolic process"/>
    <property type="evidence" value="ECO:0007669"/>
    <property type="project" value="InterPro"/>
</dbReference>
<keyword evidence="2" id="KW-1185">Reference proteome</keyword>
<dbReference type="STRING" id="1531966.A0A0A1TS19"/>
<dbReference type="CDD" id="cd09271">
    <property type="entry name" value="RNase_H2-C"/>
    <property type="match status" value="1"/>
</dbReference>
<dbReference type="OrthoDB" id="6222486at2759"/>
<dbReference type="Pfam" id="PF08615">
    <property type="entry name" value="RNase_H2_suC"/>
    <property type="match status" value="1"/>
</dbReference>
<gene>
    <name evidence="1" type="ORF">VHEMI10380</name>
</gene>
<dbReference type="EMBL" id="CDHN01000007">
    <property type="protein sequence ID" value="CEJ94873.1"/>
    <property type="molecule type" value="Genomic_DNA"/>
</dbReference>
<evidence type="ECO:0000313" key="2">
    <source>
        <dbReference type="Proteomes" id="UP000039046"/>
    </source>
</evidence>
<accession>A0A0A1TS19</accession>
<dbReference type="Proteomes" id="UP000039046">
    <property type="component" value="Unassembled WGS sequence"/>
</dbReference>
<evidence type="ECO:0000313" key="1">
    <source>
        <dbReference type="EMBL" id="CEJ94873.1"/>
    </source>
</evidence>